<proteinExistence type="predicted"/>
<dbReference type="EMBL" id="MU069495">
    <property type="protein sequence ID" value="KAF5841090.1"/>
    <property type="molecule type" value="Genomic_DNA"/>
</dbReference>
<dbReference type="Proteomes" id="UP000815325">
    <property type="component" value="Unassembled WGS sequence"/>
</dbReference>
<comment type="caution">
    <text evidence="1">The sequence shown here is derived from an EMBL/GenBank/DDBJ whole genome shotgun (WGS) entry which is preliminary data.</text>
</comment>
<gene>
    <name evidence="1" type="ORF">DUNSADRAFT_14489</name>
</gene>
<reference evidence="1" key="1">
    <citation type="submission" date="2017-08" db="EMBL/GenBank/DDBJ databases">
        <authorList>
            <person name="Polle J.E."/>
            <person name="Barry K."/>
            <person name="Cushman J."/>
            <person name="Schmutz J."/>
            <person name="Tran D."/>
            <person name="Hathwaick L.T."/>
            <person name="Yim W.C."/>
            <person name="Jenkins J."/>
            <person name="Mckie-Krisberg Z.M."/>
            <person name="Prochnik S."/>
            <person name="Lindquist E."/>
            <person name="Dockter R.B."/>
            <person name="Adam C."/>
            <person name="Molina H."/>
            <person name="Bunkerborg J."/>
            <person name="Jin E."/>
            <person name="Buchheim M."/>
            <person name="Magnuson J."/>
        </authorList>
    </citation>
    <scope>NUCLEOTIDE SEQUENCE</scope>
    <source>
        <strain evidence="1">CCAP 19/18</strain>
    </source>
</reference>
<accession>A0ABQ7H2N3</accession>
<protein>
    <submittedName>
        <fullName evidence="1">Uncharacterized protein</fullName>
    </submittedName>
</protein>
<organism evidence="1 2">
    <name type="scientific">Dunaliella salina</name>
    <name type="common">Green alga</name>
    <name type="synonym">Protococcus salinus</name>
    <dbReference type="NCBI Taxonomy" id="3046"/>
    <lineage>
        <taxon>Eukaryota</taxon>
        <taxon>Viridiplantae</taxon>
        <taxon>Chlorophyta</taxon>
        <taxon>core chlorophytes</taxon>
        <taxon>Chlorophyceae</taxon>
        <taxon>CS clade</taxon>
        <taxon>Chlamydomonadales</taxon>
        <taxon>Dunaliellaceae</taxon>
        <taxon>Dunaliella</taxon>
    </lineage>
</organism>
<sequence length="127" mass="14246">MNNIEMKRPTRKNSSAELRNWAKAGNLTGLKEVWATYLEGDVSEKYKEALGLLSIAINQNDSSLFYWLASELEGLERKWSSLPNALKEGKTTPARLRRVIVGVILDAHLLAEVGHLWCMVNTSHLAP</sequence>
<name>A0ABQ7H2N3_DUNSA</name>
<evidence type="ECO:0000313" key="2">
    <source>
        <dbReference type="Proteomes" id="UP000815325"/>
    </source>
</evidence>
<evidence type="ECO:0000313" key="1">
    <source>
        <dbReference type="EMBL" id="KAF5841090.1"/>
    </source>
</evidence>
<keyword evidence="2" id="KW-1185">Reference proteome</keyword>